<evidence type="ECO:0000313" key="3">
    <source>
        <dbReference type="EMBL" id="GEU63314.1"/>
    </source>
</evidence>
<dbReference type="PANTHER" id="PTHR37984:SF5">
    <property type="entry name" value="PROTEIN NYNRIN-LIKE"/>
    <property type="match status" value="1"/>
</dbReference>
<dbReference type="FunFam" id="3.30.70.270:FF:000020">
    <property type="entry name" value="Transposon Tf2-6 polyprotein-like Protein"/>
    <property type="match status" value="1"/>
</dbReference>
<protein>
    <submittedName>
        <fullName evidence="3">Reverse transcriptase domain-containing protein</fullName>
    </submittedName>
</protein>
<sequence>MIAIFEDMLETSMEVFMDDFLVFGDSFDTCLVNLEQMPVQCKQAHVVLNWEKCHFMVTEGIVLRHKVSGAGLEVDKEKINVITKLPPPTNVKDVRIFLGHAKFYLLFIKDFSKISRPMTKLLEKDTVFDFNKECIKPFESLKEKLLHAPIMVSPDWSQMLELMCDASNFAVGAMLGQREGKYFRPIHFANKTLNNAQQNYMVTKKELLAVVFSFDKF</sequence>
<evidence type="ECO:0000259" key="2">
    <source>
        <dbReference type="Pfam" id="PF17919"/>
    </source>
</evidence>
<dbReference type="SUPFAM" id="SSF56672">
    <property type="entry name" value="DNA/RNA polymerases"/>
    <property type="match status" value="1"/>
</dbReference>
<dbReference type="EMBL" id="BKCJ010004826">
    <property type="protein sequence ID" value="GEU63314.1"/>
    <property type="molecule type" value="Genomic_DNA"/>
</dbReference>
<evidence type="ECO:0000256" key="1">
    <source>
        <dbReference type="ARBA" id="ARBA00023268"/>
    </source>
</evidence>
<keyword evidence="1" id="KW-0511">Multifunctional enzyme</keyword>
<name>A0A6L2LSP5_TANCI</name>
<dbReference type="InterPro" id="IPR041577">
    <property type="entry name" value="RT_RNaseH_2"/>
</dbReference>
<reference evidence="3" key="1">
    <citation type="journal article" date="2019" name="Sci. Rep.">
        <title>Draft genome of Tanacetum cinerariifolium, the natural source of mosquito coil.</title>
        <authorList>
            <person name="Yamashiro T."/>
            <person name="Shiraishi A."/>
            <person name="Satake H."/>
            <person name="Nakayama K."/>
        </authorList>
    </citation>
    <scope>NUCLEOTIDE SEQUENCE</scope>
</reference>
<feature type="domain" description="Reverse transcriptase/retrotransposon-derived protein RNase H-like" evidence="2">
    <location>
        <begin position="130"/>
        <end position="217"/>
    </location>
</feature>
<dbReference type="GO" id="GO:0003964">
    <property type="term" value="F:RNA-directed DNA polymerase activity"/>
    <property type="evidence" value="ECO:0007669"/>
    <property type="project" value="UniProtKB-KW"/>
</dbReference>
<dbReference type="AlphaFoldDB" id="A0A6L2LSP5"/>
<proteinExistence type="predicted"/>
<comment type="caution">
    <text evidence="3">The sequence shown here is derived from an EMBL/GenBank/DDBJ whole genome shotgun (WGS) entry which is preliminary data.</text>
</comment>
<keyword evidence="3" id="KW-0808">Transferase</keyword>
<dbReference type="Pfam" id="PF17919">
    <property type="entry name" value="RT_RNaseH_2"/>
    <property type="match status" value="1"/>
</dbReference>
<dbReference type="InterPro" id="IPR043502">
    <property type="entry name" value="DNA/RNA_pol_sf"/>
</dbReference>
<keyword evidence="3" id="KW-0695">RNA-directed DNA polymerase</keyword>
<accession>A0A6L2LSP5</accession>
<dbReference type="InterPro" id="IPR043128">
    <property type="entry name" value="Rev_trsase/Diguanyl_cyclase"/>
</dbReference>
<gene>
    <name evidence="3" type="ORF">Tci_035292</name>
</gene>
<dbReference type="InterPro" id="IPR050951">
    <property type="entry name" value="Retrovirus_Pol_polyprotein"/>
</dbReference>
<dbReference type="PANTHER" id="PTHR37984">
    <property type="entry name" value="PROTEIN CBG26694"/>
    <property type="match status" value="1"/>
</dbReference>
<keyword evidence="3" id="KW-0548">Nucleotidyltransferase</keyword>
<organism evidence="3">
    <name type="scientific">Tanacetum cinerariifolium</name>
    <name type="common">Dalmatian daisy</name>
    <name type="synonym">Chrysanthemum cinerariifolium</name>
    <dbReference type="NCBI Taxonomy" id="118510"/>
    <lineage>
        <taxon>Eukaryota</taxon>
        <taxon>Viridiplantae</taxon>
        <taxon>Streptophyta</taxon>
        <taxon>Embryophyta</taxon>
        <taxon>Tracheophyta</taxon>
        <taxon>Spermatophyta</taxon>
        <taxon>Magnoliopsida</taxon>
        <taxon>eudicotyledons</taxon>
        <taxon>Gunneridae</taxon>
        <taxon>Pentapetalae</taxon>
        <taxon>asterids</taxon>
        <taxon>campanulids</taxon>
        <taxon>Asterales</taxon>
        <taxon>Asteraceae</taxon>
        <taxon>Asteroideae</taxon>
        <taxon>Anthemideae</taxon>
        <taxon>Anthemidinae</taxon>
        <taxon>Tanacetum</taxon>
    </lineage>
</organism>
<dbReference type="Gene3D" id="3.30.70.270">
    <property type="match status" value="2"/>
</dbReference>